<dbReference type="GO" id="GO:0005737">
    <property type="term" value="C:cytoplasm"/>
    <property type="evidence" value="ECO:0007669"/>
    <property type="project" value="UniProtKB-SubCell"/>
</dbReference>
<comment type="caution">
    <text evidence="6">Lacks conserved residue(s) required for the propagation of feature annotation.</text>
</comment>
<dbReference type="HOGENOM" id="CLU_052037_0_0_9"/>
<sequence length="349" mass="37711">MARLRKSIAIDLGTASVLVYVAGKGIVLEEPSVIAIDVLTDDILAVGSEAKKLIGRTPGNIKAIMPMKDGVISDFKATERMLKYFLDKAVKKTLLKPDLLICVPSRSSQVEKRAVLAASDNAGSHRTYLIEEPLAAAIGAGCDITDPGGSLVIDIGGGTCDIAVISMGQVVASRSVNTAGLSFDKKIKDYIRQRYGILIGDSKSEEIKIEAGLVGSEQSIEVSGRSISNGLPQKIFLPVAEIYDAIRPEIDSIINGVKKVLEVTPPELQSDIYDREIILTGGGAYTLGLRQRLTEKLQIEAKIADDATECVIIGTSKALNWMDSLDEERNDAVKGKQKELEMDEKLRRR</sequence>
<dbReference type="PANTHER" id="PTHR42749:SF1">
    <property type="entry name" value="CELL SHAPE-DETERMINING PROTEIN MREB"/>
    <property type="match status" value="1"/>
</dbReference>
<dbReference type="KEGG" id="apr:Apre_0178"/>
<dbReference type="EMBL" id="CP001708">
    <property type="protein sequence ID" value="ACV28230.1"/>
    <property type="molecule type" value="Genomic_DNA"/>
</dbReference>
<dbReference type="NCBIfam" id="NF010539">
    <property type="entry name" value="PRK13927.1"/>
    <property type="match status" value="1"/>
</dbReference>
<comment type="function">
    <text evidence="6">Forms membrane-associated dynamic filaments that are essential for cell shape determination. Acts by regulating cell wall synthesis and cell elongation, and thus cell shape. A feedback loop between cell geometry and MreB localization may maintain elongated cell shape by targeting cell wall growth to regions of negative cell wall curvature.</text>
</comment>
<feature type="binding site" evidence="6">
    <location>
        <begin position="157"/>
        <end position="159"/>
    </location>
    <ligand>
        <name>ATP</name>
        <dbReference type="ChEBI" id="CHEBI:30616"/>
    </ligand>
</feature>
<dbReference type="Pfam" id="PF06723">
    <property type="entry name" value="MreB_Mbl"/>
    <property type="match status" value="1"/>
</dbReference>
<organism evidence="8 9">
    <name type="scientific">Anaerococcus prevotii (strain ATCC 9321 / DSM 20548 / JCM 6508 / NCTC 11806 / PC1)</name>
    <name type="common">Peptostreptococcus prevotii</name>
    <name type="synonym">Peptococcus prevotii</name>
    <dbReference type="NCBI Taxonomy" id="525919"/>
    <lineage>
        <taxon>Bacteria</taxon>
        <taxon>Bacillati</taxon>
        <taxon>Bacillota</taxon>
        <taxon>Tissierellia</taxon>
        <taxon>Tissierellales</taxon>
        <taxon>Peptoniphilaceae</taxon>
        <taxon>Anaerococcus</taxon>
    </lineage>
</organism>
<gene>
    <name evidence="6" type="primary">mreB</name>
    <name evidence="8" type="ordered locus">Apre_0178</name>
</gene>
<keyword evidence="2 6" id="KW-0547">Nucleotide-binding</keyword>
<dbReference type="NCBIfam" id="TIGR00904">
    <property type="entry name" value="mreB"/>
    <property type="match status" value="1"/>
</dbReference>
<dbReference type="Proteomes" id="UP000002294">
    <property type="component" value="Chromosome"/>
</dbReference>
<feature type="binding site" evidence="6">
    <location>
        <begin position="205"/>
        <end position="208"/>
    </location>
    <ligand>
        <name>ATP</name>
        <dbReference type="ChEBI" id="CHEBI:30616"/>
    </ligand>
</feature>
<keyword evidence="9" id="KW-1185">Reference proteome</keyword>
<dbReference type="GO" id="GO:0005524">
    <property type="term" value="F:ATP binding"/>
    <property type="evidence" value="ECO:0007669"/>
    <property type="project" value="UniProtKB-KW"/>
</dbReference>
<evidence type="ECO:0000256" key="6">
    <source>
        <dbReference type="HAMAP-Rule" id="MF_02207"/>
    </source>
</evidence>
<dbReference type="RefSeq" id="WP_012803649.1">
    <property type="nucleotide sequence ID" value="NC_013171.1"/>
</dbReference>
<dbReference type="HAMAP" id="MF_02207">
    <property type="entry name" value="MreB"/>
    <property type="match status" value="1"/>
</dbReference>
<evidence type="ECO:0000256" key="2">
    <source>
        <dbReference type="ARBA" id="ARBA00022741"/>
    </source>
</evidence>
<dbReference type="CDD" id="cd10225">
    <property type="entry name" value="ASKHA_NBD_MreB-like"/>
    <property type="match status" value="1"/>
</dbReference>
<keyword evidence="3 6" id="KW-0067">ATP-binding</keyword>
<name>C7RFG9_ANAPD</name>
<evidence type="ECO:0000256" key="7">
    <source>
        <dbReference type="SAM" id="MobiDB-lite"/>
    </source>
</evidence>
<evidence type="ECO:0000256" key="5">
    <source>
        <dbReference type="ARBA" id="ARBA00023458"/>
    </source>
</evidence>
<evidence type="ECO:0000256" key="4">
    <source>
        <dbReference type="ARBA" id="ARBA00022960"/>
    </source>
</evidence>
<dbReference type="GO" id="GO:0000902">
    <property type="term" value="P:cell morphogenesis"/>
    <property type="evidence" value="ECO:0007669"/>
    <property type="project" value="InterPro"/>
</dbReference>
<comment type="subcellular location">
    <subcellularLocation>
        <location evidence="6">Cytoplasm</location>
    </subcellularLocation>
    <text evidence="6">Membrane-associated.</text>
</comment>
<evidence type="ECO:0000313" key="8">
    <source>
        <dbReference type="EMBL" id="ACV28230.1"/>
    </source>
</evidence>
<dbReference type="AlphaFoldDB" id="C7RFG9"/>
<proteinExistence type="inferred from homology"/>
<evidence type="ECO:0000256" key="3">
    <source>
        <dbReference type="ARBA" id="ARBA00022840"/>
    </source>
</evidence>
<dbReference type="OrthoDB" id="9768127at2"/>
<keyword evidence="1 6" id="KW-0963">Cytoplasm</keyword>
<dbReference type="PRINTS" id="PR01652">
    <property type="entry name" value="SHAPEPROTEIN"/>
</dbReference>
<dbReference type="InterPro" id="IPR004753">
    <property type="entry name" value="MreB"/>
</dbReference>
<dbReference type="GO" id="GO:0008360">
    <property type="term" value="P:regulation of cell shape"/>
    <property type="evidence" value="ECO:0007669"/>
    <property type="project" value="UniProtKB-UniRule"/>
</dbReference>
<dbReference type="InterPro" id="IPR056546">
    <property type="entry name" value="MreB_MamK-like"/>
</dbReference>
<dbReference type="Gene3D" id="3.30.420.40">
    <property type="match status" value="2"/>
</dbReference>
<dbReference type="STRING" id="525919.Apre_0178"/>
<keyword evidence="4 6" id="KW-0133">Cell shape</keyword>
<protein>
    <recommendedName>
        <fullName evidence="6">Cell shape-determining protein MreB</fullName>
    </recommendedName>
</protein>
<feature type="region of interest" description="Disordered" evidence="7">
    <location>
        <begin position="330"/>
        <end position="349"/>
    </location>
</feature>
<dbReference type="PANTHER" id="PTHR42749">
    <property type="entry name" value="CELL SHAPE-DETERMINING PROTEIN MREB"/>
    <property type="match status" value="1"/>
</dbReference>
<evidence type="ECO:0000313" key="9">
    <source>
        <dbReference type="Proteomes" id="UP000002294"/>
    </source>
</evidence>
<comment type="subunit">
    <text evidence="6">Forms polymers.</text>
</comment>
<dbReference type="SUPFAM" id="SSF53067">
    <property type="entry name" value="Actin-like ATPase domain"/>
    <property type="match status" value="2"/>
</dbReference>
<comment type="similarity">
    <text evidence="5 6">Belongs to the FtsA/MreB family.</text>
</comment>
<dbReference type="InterPro" id="IPR043129">
    <property type="entry name" value="ATPase_NBD"/>
</dbReference>
<evidence type="ECO:0000256" key="1">
    <source>
        <dbReference type="ARBA" id="ARBA00022490"/>
    </source>
</evidence>
<dbReference type="eggNOG" id="COG1077">
    <property type="taxonomic scope" value="Bacteria"/>
</dbReference>
<accession>C7RFG9</accession>
<reference evidence="8 9" key="1">
    <citation type="journal article" date="2009" name="Stand. Genomic Sci.">
        <title>Complete genome sequence of Anaerococcus prevotii type strain (PC1).</title>
        <authorList>
            <person name="Labutti K."/>
            <person name="Pukall R."/>
            <person name="Steenblock K."/>
            <person name="Glavina Del Rio T."/>
            <person name="Tice H."/>
            <person name="Copeland A."/>
            <person name="Cheng J.F."/>
            <person name="Lucas S."/>
            <person name="Chen F."/>
            <person name="Nolan M."/>
            <person name="Bruce D."/>
            <person name="Goodwin L."/>
            <person name="Pitluck S."/>
            <person name="Ivanova N."/>
            <person name="Mavromatis K."/>
            <person name="Ovchinnikova G."/>
            <person name="Pati A."/>
            <person name="Chen A."/>
            <person name="Palaniappan K."/>
            <person name="Land M."/>
            <person name="Hauser L."/>
            <person name="Chang Y.J."/>
            <person name="Jeffries C.D."/>
            <person name="Chain P."/>
            <person name="Saunders E."/>
            <person name="Brettin T."/>
            <person name="Detter J.C."/>
            <person name="Han C."/>
            <person name="Goker M."/>
            <person name="Bristow J."/>
            <person name="Eisen J.A."/>
            <person name="Markowitz V."/>
            <person name="Hugenholtz P."/>
            <person name="Kyrpides N.C."/>
            <person name="Klenk H.P."/>
            <person name="Lapidus A."/>
        </authorList>
    </citation>
    <scope>NUCLEOTIDE SEQUENCE [LARGE SCALE GENOMIC DNA]</scope>
    <source>
        <strain evidence="9">ATCC 9321 / DSM 20548 / JCM 6508 / NCTC 11806 / PC1</strain>
    </source>
</reference>